<dbReference type="PANTHER" id="PTHR11081">
    <property type="entry name" value="FLAP ENDONUCLEASE FAMILY MEMBER"/>
    <property type="match status" value="1"/>
</dbReference>
<evidence type="ECO:0000256" key="1">
    <source>
        <dbReference type="ARBA" id="ARBA00022705"/>
    </source>
</evidence>
<keyword evidence="15" id="KW-1185">Reference proteome</keyword>
<evidence type="ECO:0000259" key="12">
    <source>
        <dbReference type="SMART" id="SM00484"/>
    </source>
</evidence>
<feature type="compositionally biased region" description="Basic and acidic residues" evidence="11">
    <location>
        <begin position="370"/>
        <end position="379"/>
    </location>
</feature>
<keyword evidence="6 10" id="KW-0378">Hydrolase</keyword>
<dbReference type="InterPro" id="IPR023426">
    <property type="entry name" value="Flap_endonuc"/>
</dbReference>
<evidence type="ECO:0000313" key="14">
    <source>
        <dbReference type="EMBL" id="CAL1712659.1"/>
    </source>
</evidence>
<dbReference type="InterPro" id="IPR006086">
    <property type="entry name" value="XPG-I_dom"/>
</dbReference>
<keyword evidence="10" id="KW-0597">Phosphoprotein</keyword>
<organism evidence="14 15">
    <name type="scientific">Somion occarium</name>
    <dbReference type="NCBI Taxonomy" id="3059160"/>
    <lineage>
        <taxon>Eukaryota</taxon>
        <taxon>Fungi</taxon>
        <taxon>Dikarya</taxon>
        <taxon>Basidiomycota</taxon>
        <taxon>Agaricomycotina</taxon>
        <taxon>Agaricomycetes</taxon>
        <taxon>Polyporales</taxon>
        <taxon>Cerrenaceae</taxon>
        <taxon>Somion</taxon>
    </lineage>
</organism>
<dbReference type="InterPro" id="IPR006085">
    <property type="entry name" value="XPG_DNA_repair_N"/>
</dbReference>
<feature type="domain" description="XPG N-terminal" evidence="13">
    <location>
        <begin position="1"/>
        <end position="108"/>
    </location>
</feature>
<comment type="cofactor">
    <cofactor evidence="10">
        <name>Mg(2+)</name>
        <dbReference type="ChEBI" id="CHEBI:18420"/>
    </cofactor>
    <text evidence="10">Binds 2 magnesium ions per subunit. They probably participate in the reaction catalyzed by the enzyme. May bind an additional third magnesium ion after substrate binding.</text>
</comment>
<comment type="subcellular location">
    <subcellularLocation>
        <location evidence="10">Nucleus</location>
        <location evidence="10">Nucleolus</location>
    </subcellularLocation>
    <subcellularLocation>
        <location evidence="10">Nucleus</location>
        <location evidence="10">Nucleoplasm</location>
    </subcellularLocation>
    <subcellularLocation>
        <location evidence="10">Mitochondrion</location>
    </subcellularLocation>
    <text evidence="10">Resides mostly in the nucleoli and relocalizes to the nucleoplasm upon DNA damage.</text>
</comment>
<dbReference type="PRINTS" id="PR00853">
    <property type="entry name" value="XPGRADSUPER"/>
</dbReference>
<reference evidence="15" key="1">
    <citation type="submission" date="2024-04" db="EMBL/GenBank/DDBJ databases">
        <authorList>
            <person name="Shaw F."/>
            <person name="Minotto A."/>
        </authorList>
    </citation>
    <scope>NUCLEOTIDE SEQUENCE [LARGE SCALE GENOMIC DNA]</scope>
</reference>
<feature type="compositionally biased region" description="Basic and acidic residues" evidence="11">
    <location>
        <begin position="391"/>
        <end position="409"/>
    </location>
</feature>
<dbReference type="Gene3D" id="3.40.50.1010">
    <property type="entry name" value="5'-nuclease"/>
    <property type="match status" value="1"/>
</dbReference>
<dbReference type="Pfam" id="PF00867">
    <property type="entry name" value="XPG_I"/>
    <property type="match status" value="1"/>
</dbReference>
<dbReference type="PROSITE" id="PS00841">
    <property type="entry name" value="XPG_1"/>
    <property type="match status" value="1"/>
</dbReference>
<dbReference type="InterPro" id="IPR029060">
    <property type="entry name" value="PIN-like_dom_sf"/>
</dbReference>
<dbReference type="EC" id="3.1.-.-" evidence="10"/>
<keyword evidence="7 10" id="KW-0269">Exonuclease</keyword>
<dbReference type="SMART" id="SM00279">
    <property type="entry name" value="HhH2"/>
    <property type="match status" value="1"/>
</dbReference>
<evidence type="ECO:0000256" key="5">
    <source>
        <dbReference type="ARBA" id="ARBA00022763"/>
    </source>
</evidence>
<comment type="function">
    <text evidence="10">Structure-specific nuclease with 5'-flap endonuclease and 5'-3' exonuclease activities involved in DNA replication and repair. During DNA replication, cleaves the 5'-overhanging flap structure that is generated by displacement synthesis when DNA polymerase encounters the 5'-end of a downstream Okazaki fragment. It enters the flap from the 5'-end and then tracks to cleave the flap base, leaving a nick for ligation. Also involved in the long patch base excision repair (LP-BER) pathway, by cleaving within the apurinic/apyrimidinic (AP) site-terminated flap. Acts as a genome stabilization factor that prevents flaps from equilibrating into structures that lead to duplications and deletions. Also possesses 5'-3' exonuclease activity on nicked or gapped double-stranded DNA, and exhibits RNase H activity. Also involved in replication and repair of rDNA and in repairing mitochondrial DNA.</text>
</comment>
<keyword evidence="5 10" id="KW-0227">DNA damage</keyword>
<dbReference type="SMART" id="SM00484">
    <property type="entry name" value="XPGI"/>
    <property type="match status" value="1"/>
</dbReference>
<proteinExistence type="inferred from homology"/>
<dbReference type="InterPro" id="IPR006084">
    <property type="entry name" value="XPG/Rad2"/>
</dbReference>
<keyword evidence="9 10" id="KW-0234">DNA repair</keyword>
<evidence type="ECO:0000313" key="15">
    <source>
        <dbReference type="Proteomes" id="UP001497453"/>
    </source>
</evidence>
<evidence type="ECO:0000256" key="4">
    <source>
        <dbReference type="ARBA" id="ARBA00022759"/>
    </source>
</evidence>
<dbReference type="Proteomes" id="UP001497453">
    <property type="component" value="Chromosome 7"/>
</dbReference>
<comment type="similarity">
    <text evidence="10">Belongs to the XPG/RAD2 endonuclease family. FEN1 subfamily.</text>
</comment>
<evidence type="ECO:0000256" key="7">
    <source>
        <dbReference type="ARBA" id="ARBA00022839"/>
    </source>
</evidence>
<evidence type="ECO:0000256" key="6">
    <source>
        <dbReference type="ARBA" id="ARBA00022801"/>
    </source>
</evidence>
<dbReference type="CDD" id="cd09907">
    <property type="entry name" value="H3TH_FEN1-Euk"/>
    <property type="match status" value="1"/>
</dbReference>
<keyword evidence="2 10" id="KW-0540">Nuclease</keyword>
<dbReference type="PANTHER" id="PTHR11081:SF9">
    <property type="entry name" value="FLAP ENDONUCLEASE 1"/>
    <property type="match status" value="1"/>
</dbReference>
<evidence type="ECO:0000259" key="13">
    <source>
        <dbReference type="SMART" id="SM00485"/>
    </source>
</evidence>
<feature type="domain" description="XPG-I" evidence="12">
    <location>
        <begin position="147"/>
        <end position="219"/>
    </location>
</feature>
<evidence type="ECO:0000256" key="11">
    <source>
        <dbReference type="SAM" id="MobiDB-lite"/>
    </source>
</evidence>
<keyword evidence="10" id="KW-0539">Nucleus</keyword>
<dbReference type="InterPro" id="IPR008918">
    <property type="entry name" value="HhH2"/>
</dbReference>
<feature type="region of interest" description="Disordered" evidence="11">
    <location>
        <begin position="359"/>
        <end position="417"/>
    </location>
</feature>
<keyword evidence="4 10" id="KW-0255">Endonuclease</keyword>
<dbReference type="PROSITE" id="PS00842">
    <property type="entry name" value="XPG_2"/>
    <property type="match status" value="1"/>
</dbReference>
<dbReference type="HAMAP" id="MF_00614">
    <property type="entry name" value="Fen"/>
    <property type="match status" value="1"/>
</dbReference>
<sequence length="417" mass="46136">MGIKGLTALLSEHAPKAIVEHEMKTLFGRKVAIDASMSIYQFLIAVRQKDGELLTNDAGETTSHLMGFFYRTIRMVENGIKPAYVFDGKPPELKSGVLSKRFERREEAKEEGEEAKETGTAEDVDRFSRRTVKVTKEHNEECRRLLGLMGIPFVVAPSEAEAQCAELARGGKVYAAGSEDMDTLTFGAPILYRHLTFSEARKTPISEINLQKALEGLEMNMSQFIELCILLGCDYLEPIKGVGPKSALKMIREHGSLGKVIETLREKAAAKDEAAEEGKKKKGGIQIPEEWPWEEAKKIFETPDVTPADEIEVEWKNPDIEGLVQFLVTEKGFNEERVRKGADKLSKFLVAKQQGRLDGFFAVKPKSPSKAKDKDEAAGKGKGKGKASAKGKAEGKGTKRKGEEKEVSSSKKTKTKK</sequence>
<dbReference type="Pfam" id="PF00752">
    <property type="entry name" value="XPG_N"/>
    <property type="match status" value="1"/>
</dbReference>
<keyword evidence="3 10" id="KW-0479">Metal-binding</keyword>
<dbReference type="SMART" id="SM00485">
    <property type="entry name" value="XPGN"/>
    <property type="match status" value="1"/>
</dbReference>
<evidence type="ECO:0000256" key="9">
    <source>
        <dbReference type="ARBA" id="ARBA00023204"/>
    </source>
</evidence>
<dbReference type="InterPro" id="IPR019974">
    <property type="entry name" value="XPG_CS"/>
</dbReference>
<evidence type="ECO:0000256" key="8">
    <source>
        <dbReference type="ARBA" id="ARBA00022842"/>
    </source>
</evidence>
<evidence type="ECO:0000256" key="2">
    <source>
        <dbReference type="ARBA" id="ARBA00022722"/>
    </source>
</evidence>
<dbReference type="Gene3D" id="1.10.150.20">
    <property type="entry name" value="5' to 3' exonuclease, C-terminal subdomain"/>
    <property type="match status" value="1"/>
</dbReference>
<dbReference type="CDD" id="cd09867">
    <property type="entry name" value="PIN_FEN1"/>
    <property type="match status" value="1"/>
</dbReference>
<keyword evidence="10" id="KW-0496">Mitochondrion</keyword>
<evidence type="ECO:0000256" key="10">
    <source>
        <dbReference type="HAMAP-Rule" id="MF_03140"/>
    </source>
</evidence>
<protein>
    <recommendedName>
        <fullName evidence="10">Flap endonuclease 1</fullName>
        <shortName evidence="10">FEN-1</shortName>
        <ecNumber evidence="10">3.1.-.-</ecNumber>
    </recommendedName>
    <alternativeName>
        <fullName evidence="10">Flap structure-specific endonuclease 1</fullName>
    </alternativeName>
</protein>
<gene>
    <name evidence="14" type="ORF">GFSPODELE1_LOCUS8924</name>
</gene>
<dbReference type="InterPro" id="IPR036279">
    <property type="entry name" value="5-3_exonuclease_C_sf"/>
</dbReference>
<keyword evidence="1 10" id="KW-0235">DNA replication</keyword>
<dbReference type="SUPFAM" id="SSF47807">
    <property type="entry name" value="5' to 3' exonuclease, C-terminal subdomain"/>
    <property type="match status" value="1"/>
</dbReference>
<dbReference type="EMBL" id="OZ037950">
    <property type="protein sequence ID" value="CAL1712659.1"/>
    <property type="molecule type" value="Genomic_DNA"/>
</dbReference>
<dbReference type="SUPFAM" id="SSF88723">
    <property type="entry name" value="PIN domain-like"/>
    <property type="match status" value="1"/>
</dbReference>
<keyword evidence="8 10" id="KW-0460">Magnesium</keyword>
<evidence type="ECO:0000256" key="3">
    <source>
        <dbReference type="ARBA" id="ARBA00022723"/>
    </source>
</evidence>
<name>A0ABP1E1C8_9APHY</name>
<accession>A0ABP1E1C8</accession>